<accession>A0A699SIW7</accession>
<reference evidence="2" key="1">
    <citation type="journal article" date="2019" name="Sci. Rep.">
        <title>Draft genome of Tanacetum cinerariifolium, the natural source of mosquito coil.</title>
        <authorList>
            <person name="Yamashiro T."/>
            <person name="Shiraishi A."/>
            <person name="Satake H."/>
            <person name="Nakayama K."/>
        </authorList>
    </citation>
    <scope>NUCLEOTIDE SEQUENCE</scope>
</reference>
<organism evidence="2">
    <name type="scientific">Tanacetum cinerariifolium</name>
    <name type="common">Dalmatian daisy</name>
    <name type="synonym">Chrysanthemum cinerariifolium</name>
    <dbReference type="NCBI Taxonomy" id="118510"/>
    <lineage>
        <taxon>Eukaryota</taxon>
        <taxon>Viridiplantae</taxon>
        <taxon>Streptophyta</taxon>
        <taxon>Embryophyta</taxon>
        <taxon>Tracheophyta</taxon>
        <taxon>Spermatophyta</taxon>
        <taxon>Magnoliopsida</taxon>
        <taxon>eudicotyledons</taxon>
        <taxon>Gunneridae</taxon>
        <taxon>Pentapetalae</taxon>
        <taxon>asterids</taxon>
        <taxon>campanulids</taxon>
        <taxon>Asterales</taxon>
        <taxon>Asteraceae</taxon>
        <taxon>Asteroideae</taxon>
        <taxon>Anthemideae</taxon>
        <taxon>Anthemidinae</taxon>
        <taxon>Tanacetum</taxon>
    </lineage>
</organism>
<dbReference type="AlphaFoldDB" id="A0A699SIW7"/>
<dbReference type="EMBL" id="BKCJ011161092">
    <property type="protein sequence ID" value="GFC96575.1"/>
    <property type="molecule type" value="Genomic_DNA"/>
</dbReference>
<sequence length="72" mass="7366">SAVSTSDEGSSKGSDSESTTRAGSSTPTGEATTIASVMADAASESDKITIDTDDLMLSTVESDEMVERDIVM</sequence>
<gene>
    <name evidence="2" type="ORF">Tci_868545</name>
</gene>
<feature type="region of interest" description="Disordered" evidence="1">
    <location>
        <begin position="1"/>
        <end position="31"/>
    </location>
</feature>
<protein>
    <submittedName>
        <fullName evidence="2">Uncharacterized protein</fullName>
    </submittedName>
</protein>
<evidence type="ECO:0000313" key="2">
    <source>
        <dbReference type="EMBL" id="GFC96575.1"/>
    </source>
</evidence>
<proteinExistence type="predicted"/>
<feature type="compositionally biased region" description="Low complexity" evidence="1">
    <location>
        <begin position="1"/>
        <end position="19"/>
    </location>
</feature>
<feature type="non-terminal residue" evidence="2">
    <location>
        <position position="1"/>
    </location>
</feature>
<comment type="caution">
    <text evidence="2">The sequence shown here is derived from an EMBL/GenBank/DDBJ whole genome shotgun (WGS) entry which is preliminary data.</text>
</comment>
<name>A0A699SIW7_TANCI</name>
<feature type="compositionally biased region" description="Polar residues" evidence="1">
    <location>
        <begin position="20"/>
        <end position="31"/>
    </location>
</feature>
<evidence type="ECO:0000256" key="1">
    <source>
        <dbReference type="SAM" id="MobiDB-lite"/>
    </source>
</evidence>